<evidence type="ECO:0000313" key="1">
    <source>
        <dbReference type="EMBL" id="KXA37919.1"/>
    </source>
</evidence>
<organism evidence="1 2">
    <name type="scientific">Prevotella corporis</name>
    <dbReference type="NCBI Taxonomy" id="28128"/>
    <lineage>
        <taxon>Bacteria</taxon>
        <taxon>Pseudomonadati</taxon>
        <taxon>Bacteroidota</taxon>
        <taxon>Bacteroidia</taxon>
        <taxon>Bacteroidales</taxon>
        <taxon>Prevotellaceae</taxon>
        <taxon>Prevotella</taxon>
    </lineage>
</organism>
<accession>A0A133Q4W9</accession>
<gene>
    <name evidence="1" type="ORF">HMPREF3226_01693</name>
</gene>
<comment type="caution">
    <text evidence="1">The sequence shown here is derived from an EMBL/GenBank/DDBJ whole genome shotgun (WGS) entry which is preliminary data.</text>
</comment>
<dbReference type="PATRIC" id="fig|28128.5.peg.1740"/>
<dbReference type="STRING" id="28128.HMPREF3226_01693"/>
<keyword evidence="2" id="KW-1185">Reference proteome</keyword>
<dbReference type="AlphaFoldDB" id="A0A133Q4W9"/>
<proteinExistence type="predicted"/>
<dbReference type="EMBL" id="LRQG01000130">
    <property type="protein sequence ID" value="KXA37919.1"/>
    <property type="molecule type" value="Genomic_DNA"/>
</dbReference>
<reference evidence="2" key="1">
    <citation type="submission" date="2016-01" db="EMBL/GenBank/DDBJ databases">
        <authorList>
            <person name="Mitreva M."/>
            <person name="Pepin K.H."/>
            <person name="Mihindukulasuriya K.A."/>
            <person name="Fulton R."/>
            <person name="Fronick C."/>
            <person name="O'Laughlin M."/>
            <person name="Miner T."/>
            <person name="Herter B."/>
            <person name="Rosa B.A."/>
            <person name="Cordes M."/>
            <person name="Tomlinson C."/>
            <person name="Wollam A."/>
            <person name="Palsikar V.B."/>
            <person name="Mardis E.R."/>
            <person name="Wilson R.K."/>
        </authorList>
    </citation>
    <scope>NUCLEOTIDE SEQUENCE [LARGE SCALE GENOMIC DNA]</scope>
    <source>
        <strain evidence="2">MJR7716</strain>
    </source>
</reference>
<evidence type="ECO:0000313" key="2">
    <source>
        <dbReference type="Proteomes" id="UP000070533"/>
    </source>
</evidence>
<dbReference type="Proteomes" id="UP000070533">
    <property type="component" value="Unassembled WGS sequence"/>
</dbReference>
<sequence>MLIVKLIHSRDMKKYILSLALCAIALCNFAQIQSYKIVSQADEERVILPYDSLTNITRNNLPSLIGQKIQILPEMGRSSIGLDNGPTIYSRKPNSRGYCNEAVISPDTGFTIYESKFGTFNNEVFDIIGADSIQSDDRGTYRTKHFYLIVSNEKYPGRNYLDVGFVNDEYNNDVLTKRDELINIHKFIILGYFEKLRETMKGKKYVNQYTSNRSLGGDYIVYNLSDGKPLQSIPQNHVWEIVDLTFIEADDKAMLGYILTSNDIKDVFCSTYLKNFIPYNEYLAESKKKANWEKSMITKYGKANGTLIIQGKVKIGFTKKMCEESWGKPSDINKTSGSWGVHEQWVYGYGSYLYFENGRLTSIQN</sequence>
<protein>
    <submittedName>
        <fullName evidence="1">Uncharacterized protein</fullName>
    </submittedName>
</protein>
<name>A0A133Q4W9_9BACT</name>